<organism evidence="1 2">
    <name type="scientific">Rhododendron simsii</name>
    <name type="common">Sims's rhododendron</name>
    <dbReference type="NCBI Taxonomy" id="118357"/>
    <lineage>
        <taxon>Eukaryota</taxon>
        <taxon>Viridiplantae</taxon>
        <taxon>Streptophyta</taxon>
        <taxon>Embryophyta</taxon>
        <taxon>Tracheophyta</taxon>
        <taxon>Spermatophyta</taxon>
        <taxon>Magnoliopsida</taxon>
        <taxon>eudicotyledons</taxon>
        <taxon>Gunneridae</taxon>
        <taxon>Pentapetalae</taxon>
        <taxon>asterids</taxon>
        <taxon>Ericales</taxon>
        <taxon>Ericaceae</taxon>
        <taxon>Ericoideae</taxon>
        <taxon>Rhodoreae</taxon>
        <taxon>Rhododendron</taxon>
    </lineage>
</organism>
<dbReference type="EMBL" id="WJXA01000261">
    <property type="protein sequence ID" value="KAF7113742.1"/>
    <property type="molecule type" value="Genomic_DNA"/>
</dbReference>
<dbReference type="OrthoDB" id="10573540at2759"/>
<dbReference type="Proteomes" id="UP000626092">
    <property type="component" value="Unassembled WGS sequence"/>
</dbReference>
<name>A0A834G1I0_RHOSS</name>
<sequence>MFESRQLVSELYWALVSFDHEEVSSLYLSVDMLPFPLNLTSFKLSIESSCSKVSNHSPEGNMNLAIFSSQVLRKMFLLQSVEGMELVFVELGQATSDPEGSATHKIVKDADRLIMLSK</sequence>
<gene>
    <name evidence="1" type="ORF">RHSIM_RhsimUnG0107700</name>
</gene>
<dbReference type="AlphaFoldDB" id="A0A834G1I0"/>
<keyword evidence="2" id="KW-1185">Reference proteome</keyword>
<comment type="caution">
    <text evidence="1">The sequence shown here is derived from an EMBL/GenBank/DDBJ whole genome shotgun (WGS) entry which is preliminary data.</text>
</comment>
<evidence type="ECO:0000313" key="1">
    <source>
        <dbReference type="EMBL" id="KAF7113742.1"/>
    </source>
</evidence>
<reference evidence="1" key="1">
    <citation type="submission" date="2019-11" db="EMBL/GenBank/DDBJ databases">
        <authorList>
            <person name="Liu Y."/>
            <person name="Hou J."/>
            <person name="Li T.-Q."/>
            <person name="Guan C.-H."/>
            <person name="Wu X."/>
            <person name="Wu H.-Z."/>
            <person name="Ling F."/>
            <person name="Zhang R."/>
            <person name="Shi X.-G."/>
            <person name="Ren J.-P."/>
            <person name="Chen E.-F."/>
            <person name="Sun J.-M."/>
        </authorList>
    </citation>
    <scope>NUCLEOTIDE SEQUENCE</scope>
    <source>
        <strain evidence="1">Adult_tree_wgs_1</strain>
        <tissue evidence="1">Leaves</tissue>
    </source>
</reference>
<proteinExistence type="predicted"/>
<evidence type="ECO:0000313" key="2">
    <source>
        <dbReference type="Proteomes" id="UP000626092"/>
    </source>
</evidence>
<accession>A0A834G1I0</accession>
<protein>
    <submittedName>
        <fullName evidence="1">Uncharacterized protein</fullName>
    </submittedName>
</protein>